<dbReference type="PANTHER" id="PTHR30012">
    <property type="entry name" value="GENERAL SECRETION PATHWAY PROTEIN"/>
    <property type="match status" value="1"/>
</dbReference>
<name>A0A1G1YDL7_9BACT</name>
<feature type="transmembrane region" description="Helical" evidence="8">
    <location>
        <begin position="129"/>
        <end position="150"/>
    </location>
</feature>
<accession>A0A1G1YDL7</accession>
<evidence type="ECO:0000256" key="3">
    <source>
        <dbReference type="ARBA" id="ARBA00022475"/>
    </source>
</evidence>
<dbReference type="Pfam" id="PF00482">
    <property type="entry name" value="T2SSF"/>
    <property type="match status" value="2"/>
</dbReference>
<dbReference type="PRINTS" id="PR00812">
    <property type="entry name" value="BCTERIALGSPF"/>
</dbReference>
<comment type="subcellular location">
    <subcellularLocation>
        <location evidence="1">Cell inner membrane</location>
        <topology evidence="1">Multi-pass membrane protein</topology>
    </subcellularLocation>
</comment>
<dbReference type="InterPro" id="IPR042094">
    <property type="entry name" value="T2SS_GspF_sf"/>
</dbReference>
<keyword evidence="6 8" id="KW-1133">Transmembrane helix</keyword>
<dbReference type="Gene3D" id="1.20.81.30">
    <property type="entry name" value="Type II secretion system (T2SS), domain F"/>
    <property type="match status" value="2"/>
</dbReference>
<evidence type="ECO:0000256" key="2">
    <source>
        <dbReference type="ARBA" id="ARBA00005745"/>
    </source>
</evidence>
<dbReference type="InterPro" id="IPR003004">
    <property type="entry name" value="GspF/PilC"/>
</dbReference>
<organism evidence="10 11">
    <name type="scientific">Candidatus Buchananbacteria bacterium RIFCSPHIGHO2_02_FULL_56_16</name>
    <dbReference type="NCBI Taxonomy" id="1797542"/>
    <lineage>
        <taxon>Bacteria</taxon>
        <taxon>Candidatus Buchananiibacteriota</taxon>
    </lineage>
</organism>
<gene>
    <name evidence="10" type="ORF">A3J59_01120</name>
</gene>
<evidence type="ECO:0000256" key="4">
    <source>
        <dbReference type="ARBA" id="ARBA00022519"/>
    </source>
</evidence>
<dbReference type="GO" id="GO:0005886">
    <property type="term" value="C:plasma membrane"/>
    <property type="evidence" value="ECO:0007669"/>
    <property type="project" value="UniProtKB-SubCell"/>
</dbReference>
<evidence type="ECO:0000256" key="6">
    <source>
        <dbReference type="ARBA" id="ARBA00022989"/>
    </source>
</evidence>
<keyword evidence="5 8" id="KW-0812">Transmembrane</keyword>
<comment type="similarity">
    <text evidence="2">Belongs to the GSP F family.</text>
</comment>
<sequence length="362" mass="40084">MGISDQLKQATAWLNGRQRVKLTQKIFFVQQLGVMIRTGISMTVALKTLAEQTSAKNFRAILTDLEQQVEKGNLLSKGLERYERTFGELFINMVRAGEASGKLEEVLKQLFVQMKKDHDIIAKVRGAMIYPLIVVVMMVAIGIMMMIYVVPSILSVFKELDVELPLATRIMIAVSDFVIAYGLYLVVAAIALGIGLVMLIRSPQGKVHFHQLLLRLPVAGAIIKKINLARFCRTLSSLLKTDIPIVSSFEITARILGNELYRRTLIEAKEKIKKGVGIHQALSTHQRFFPPVVLQMISVGEETGALDDILEESAIFYEDEVAQTMSDLPSLIEPILMVVLGIGVAAMAVAVLMPLYSLSEAI</sequence>
<comment type="caution">
    <text evidence="10">The sequence shown here is derived from an EMBL/GenBank/DDBJ whole genome shotgun (WGS) entry which is preliminary data.</text>
</comment>
<feature type="domain" description="Type II secretion system protein GspF" evidence="9">
    <location>
        <begin position="231"/>
        <end position="354"/>
    </location>
</feature>
<evidence type="ECO:0000256" key="1">
    <source>
        <dbReference type="ARBA" id="ARBA00004429"/>
    </source>
</evidence>
<feature type="transmembrane region" description="Helical" evidence="8">
    <location>
        <begin position="335"/>
        <end position="356"/>
    </location>
</feature>
<evidence type="ECO:0000256" key="8">
    <source>
        <dbReference type="SAM" id="Phobius"/>
    </source>
</evidence>
<dbReference type="InterPro" id="IPR018076">
    <property type="entry name" value="T2SS_GspF_dom"/>
</dbReference>
<evidence type="ECO:0000259" key="9">
    <source>
        <dbReference type="Pfam" id="PF00482"/>
    </source>
</evidence>
<dbReference type="STRING" id="1797542.A3J59_01120"/>
<keyword evidence="4" id="KW-0997">Cell inner membrane</keyword>
<evidence type="ECO:0000256" key="5">
    <source>
        <dbReference type="ARBA" id="ARBA00022692"/>
    </source>
</evidence>
<keyword evidence="7 8" id="KW-0472">Membrane</keyword>
<dbReference type="PANTHER" id="PTHR30012:SF0">
    <property type="entry name" value="TYPE II SECRETION SYSTEM PROTEIN F-RELATED"/>
    <property type="match status" value="1"/>
</dbReference>
<dbReference type="Proteomes" id="UP000177310">
    <property type="component" value="Unassembled WGS sequence"/>
</dbReference>
<proteinExistence type="inferred from homology"/>
<dbReference type="EMBL" id="MHIL01000031">
    <property type="protein sequence ID" value="OGY50351.1"/>
    <property type="molecule type" value="Genomic_DNA"/>
</dbReference>
<feature type="domain" description="Type II secretion system protein GspF" evidence="9">
    <location>
        <begin position="28"/>
        <end position="151"/>
    </location>
</feature>
<protein>
    <recommendedName>
        <fullName evidence="9">Type II secretion system protein GspF domain-containing protein</fullName>
    </recommendedName>
</protein>
<evidence type="ECO:0000313" key="10">
    <source>
        <dbReference type="EMBL" id="OGY50351.1"/>
    </source>
</evidence>
<reference evidence="10 11" key="1">
    <citation type="journal article" date="2016" name="Nat. Commun.">
        <title>Thousands of microbial genomes shed light on interconnected biogeochemical processes in an aquifer system.</title>
        <authorList>
            <person name="Anantharaman K."/>
            <person name="Brown C.T."/>
            <person name="Hug L.A."/>
            <person name="Sharon I."/>
            <person name="Castelle C.J."/>
            <person name="Probst A.J."/>
            <person name="Thomas B.C."/>
            <person name="Singh A."/>
            <person name="Wilkins M.J."/>
            <person name="Karaoz U."/>
            <person name="Brodie E.L."/>
            <person name="Williams K.H."/>
            <person name="Hubbard S.S."/>
            <person name="Banfield J.F."/>
        </authorList>
    </citation>
    <scope>NUCLEOTIDE SEQUENCE [LARGE SCALE GENOMIC DNA]</scope>
</reference>
<dbReference type="AlphaFoldDB" id="A0A1G1YDL7"/>
<keyword evidence="3" id="KW-1003">Cell membrane</keyword>
<evidence type="ECO:0000256" key="7">
    <source>
        <dbReference type="ARBA" id="ARBA00023136"/>
    </source>
</evidence>
<dbReference type="FunFam" id="1.20.81.30:FF:000001">
    <property type="entry name" value="Type II secretion system protein F"/>
    <property type="match status" value="2"/>
</dbReference>
<feature type="transmembrane region" description="Helical" evidence="8">
    <location>
        <begin position="170"/>
        <end position="200"/>
    </location>
</feature>
<evidence type="ECO:0000313" key="11">
    <source>
        <dbReference type="Proteomes" id="UP000177310"/>
    </source>
</evidence>